<dbReference type="Proteomes" id="UP000661077">
    <property type="component" value="Unassembled WGS sequence"/>
</dbReference>
<dbReference type="EMBL" id="JAEVLS010000003">
    <property type="protein sequence ID" value="MBM0106509.1"/>
    <property type="molecule type" value="Genomic_DNA"/>
</dbReference>
<dbReference type="InterPro" id="IPR046713">
    <property type="entry name" value="DUF6786"/>
</dbReference>
<evidence type="ECO:0000313" key="2">
    <source>
        <dbReference type="EMBL" id="MBM0106509.1"/>
    </source>
</evidence>
<accession>A0ABS1WZU4</accession>
<evidence type="ECO:0000313" key="3">
    <source>
        <dbReference type="Proteomes" id="UP000661077"/>
    </source>
</evidence>
<keyword evidence="1" id="KW-0732">Signal</keyword>
<reference evidence="2 3" key="1">
    <citation type="journal article" date="2021" name="Int. J. Syst. Evol. Microbiol.">
        <title>Steroidobacter gossypii sp. nov., isolated from soil of cotton cropping field.</title>
        <authorList>
            <person name="Huang R."/>
            <person name="Yang S."/>
            <person name="Zhen C."/>
            <person name="Liu W."/>
        </authorList>
    </citation>
    <scope>NUCLEOTIDE SEQUENCE [LARGE SCALE GENOMIC DNA]</scope>
    <source>
        <strain evidence="2 3">S1-65</strain>
    </source>
</reference>
<sequence>MNAIGVSVSFLLMVLTVSSVTKAGATEATFGDDVAFLQKHTKLVVLSDVQGKAKIAVTPAWQGRVMTSTAEGDAGQSLGWINAKHIASGKLVPHMNIFGGEERFWLGPEGGQFSIFHAKGGGFTWENWQVPPALDSLPFDLVSQSRDRAEFGAEFSLQNHAGTTFQLGVKRVVRLLDTKTSWRHLGLSPSSAVSVVGYESNNTLKNLGRQPWRKETGLLSIWIAGMHPASKGAVFIVPLKEVASEKIDEGITSDYFGRLENDRLKVMRDAVYFRVDAAYQSKIGISPSRSLGKYGSYNPERRTLTITQFSQPEGVTEYVKSLWRLQADPYSGDAINSYNDGPTKPGEEPFGPFYEMESSSPAAALAPGNTIEHTHRTVHLIGDRTELEKIARATLGLSLDVTFGADTE</sequence>
<dbReference type="Pfam" id="PF20583">
    <property type="entry name" value="DUF6786"/>
    <property type="match status" value="1"/>
</dbReference>
<gene>
    <name evidence="2" type="ORF">JM946_17405</name>
</gene>
<comment type="caution">
    <text evidence="2">The sequence shown here is derived from an EMBL/GenBank/DDBJ whole genome shotgun (WGS) entry which is preliminary data.</text>
</comment>
<feature type="chain" id="PRO_5047328959" evidence="1">
    <location>
        <begin position="24"/>
        <end position="408"/>
    </location>
</feature>
<organism evidence="2 3">
    <name type="scientific">Steroidobacter gossypii</name>
    <dbReference type="NCBI Taxonomy" id="2805490"/>
    <lineage>
        <taxon>Bacteria</taxon>
        <taxon>Pseudomonadati</taxon>
        <taxon>Pseudomonadota</taxon>
        <taxon>Gammaproteobacteria</taxon>
        <taxon>Steroidobacterales</taxon>
        <taxon>Steroidobacteraceae</taxon>
        <taxon>Steroidobacter</taxon>
    </lineage>
</organism>
<dbReference type="RefSeq" id="WP_203168607.1">
    <property type="nucleotide sequence ID" value="NZ_JAEVLS010000003.1"/>
</dbReference>
<name>A0ABS1WZU4_9GAMM</name>
<protein>
    <submittedName>
        <fullName evidence="2">Uncharacterized protein</fullName>
    </submittedName>
</protein>
<proteinExistence type="predicted"/>
<feature type="signal peptide" evidence="1">
    <location>
        <begin position="1"/>
        <end position="23"/>
    </location>
</feature>
<evidence type="ECO:0000256" key="1">
    <source>
        <dbReference type="SAM" id="SignalP"/>
    </source>
</evidence>
<keyword evidence="3" id="KW-1185">Reference proteome</keyword>